<evidence type="ECO:0000313" key="1">
    <source>
        <dbReference type="EMBL" id="KKT38736.1"/>
    </source>
</evidence>
<sequence length="37" mass="4350">MCIQIKGRLHTPGVCRVCVDRVYIDESGDHYYYTRCV</sequence>
<dbReference type="AlphaFoldDB" id="A0A0G1GUI0"/>
<organism evidence="1 2">
    <name type="scientific">Candidatus Gottesmanbacteria bacterium GW2011_GWB1_44_11c</name>
    <dbReference type="NCBI Taxonomy" id="1618447"/>
    <lineage>
        <taxon>Bacteria</taxon>
        <taxon>Candidatus Gottesmaniibacteriota</taxon>
    </lineage>
</organism>
<accession>A0A0G1GUI0</accession>
<gene>
    <name evidence="1" type="ORF">UW22_C0006G0002</name>
</gene>
<protein>
    <submittedName>
        <fullName evidence="1">Uncharacterized protein</fullName>
    </submittedName>
</protein>
<comment type="caution">
    <text evidence="1">The sequence shown here is derived from an EMBL/GenBank/DDBJ whole genome shotgun (WGS) entry which is preliminary data.</text>
</comment>
<reference evidence="1 2" key="1">
    <citation type="journal article" date="2015" name="Nature">
        <title>rRNA introns, odd ribosomes, and small enigmatic genomes across a large radiation of phyla.</title>
        <authorList>
            <person name="Brown C.T."/>
            <person name="Hug L.A."/>
            <person name="Thomas B.C."/>
            <person name="Sharon I."/>
            <person name="Castelle C.J."/>
            <person name="Singh A."/>
            <person name="Wilkins M.J."/>
            <person name="Williams K.H."/>
            <person name="Banfield J.F."/>
        </authorList>
    </citation>
    <scope>NUCLEOTIDE SEQUENCE [LARGE SCALE GENOMIC DNA]</scope>
</reference>
<evidence type="ECO:0000313" key="2">
    <source>
        <dbReference type="Proteomes" id="UP000034617"/>
    </source>
</evidence>
<name>A0A0G1GUI0_9BACT</name>
<dbReference type="EMBL" id="LCHM01000006">
    <property type="protein sequence ID" value="KKT38736.1"/>
    <property type="molecule type" value="Genomic_DNA"/>
</dbReference>
<proteinExistence type="predicted"/>
<dbReference type="Proteomes" id="UP000034617">
    <property type="component" value="Unassembled WGS sequence"/>
</dbReference>